<organism evidence="2 3">
    <name type="scientific">Malus baccata</name>
    <name type="common">Siberian crab apple</name>
    <name type="synonym">Pyrus baccata</name>
    <dbReference type="NCBI Taxonomy" id="106549"/>
    <lineage>
        <taxon>Eukaryota</taxon>
        <taxon>Viridiplantae</taxon>
        <taxon>Streptophyta</taxon>
        <taxon>Embryophyta</taxon>
        <taxon>Tracheophyta</taxon>
        <taxon>Spermatophyta</taxon>
        <taxon>Magnoliopsida</taxon>
        <taxon>eudicotyledons</taxon>
        <taxon>Gunneridae</taxon>
        <taxon>Pentapetalae</taxon>
        <taxon>rosids</taxon>
        <taxon>fabids</taxon>
        <taxon>Rosales</taxon>
        <taxon>Rosaceae</taxon>
        <taxon>Amygdaloideae</taxon>
        <taxon>Maleae</taxon>
        <taxon>Malus</taxon>
    </lineage>
</organism>
<keyword evidence="1" id="KW-0812">Transmembrane</keyword>
<keyword evidence="1" id="KW-0472">Membrane</keyword>
<protein>
    <submittedName>
        <fullName evidence="2">Uncharacterized protein</fullName>
    </submittedName>
</protein>
<name>A0A540N551_MALBA</name>
<evidence type="ECO:0000256" key="1">
    <source>
        <dbReference type="SAM" id="Phobius"/>
    </source>
</evidence>
<sequence length="120" mass="13031">MARRKSIIGCMAVKSLKNHRSIPLEFVASVLISRANKTLAHAASSSTYHGEEMPSNFIAIAVTNGPASSHNTTPTPRTSCCSSHAPSKLHFNHPFPGLFHVTTATTLLLHLVFLCHFCYS</sequence>
<dbReference type="AlphaFoldDB" id="A0A540N551"/>
<reference evidence="2 3" key="1">
    <citation type="journal article" date="2019" name="G3 (Bethesda)">
        <title>Sequencing of a Wild Apple (Malus baccata) Genome Unravels the Differences Between Cultivated and Wild Apple Species Regarding Disease Resistance and Cold Tolerance.</title>
        <authorList>
            <person name="Chen X."/>
        </authorList>
    </citation>
    <scope>NUCLEOTIDE SEQUENCE [LARGE SCALE GENOMIC DNA]</scope>
    <source>
        <strain evidence="3">cv. Shandingzi</strain>
        <tissue evidence="2">Leaves</tissue>
    </source>
</reference>
<comment type="caution">
    <text evidence="2">The sequence shown here is derived from an EMBL/GenBank/DDBJ whole genome shotgun (WGS) entry which is preliminary data.</text>
</comment>
<keyword evidence="1" id="KW-1133">Transmembrane helix</keyword>
<feature type="transmembrane region" description="Helical" evidence="1">
    <location>
        <begin position="97"/>
        <end position="119"/>
    </location>
</feature>
<proteinExistence type="predicted"/>
<keyword evidence="3" id="KW-1185">Reference proteome</keyword>
<dbReference type="Proteomes" id="UP000315295">
    <property type="component" value="Unassembled WGS sequence"/>
</dbReference>
<gene>
    <name evidence="2" type="ORF">C1H46_008692</name>
</gene>
<accession>A0A540N551</accession>
<evidence type="ECO:0000313" key="3">
    <source>
        <dbReference type="Proteomes" id="UP000315295"/>
    </source>
</evidence>
<evidence type="ECO:0000313" key="2">
    <source>
        <dbReference type="EMBL" id="TQE05673.1"/>
    </source>
</evidence>
<dbReference type="EMBL" id="VIEB01000117">
    <property type="protein sequence ID" value="TQE05673.1"/>
    <property type="molecule type" value="Genomic_DNA"/>
</dbReference>